<dbReference type="InterPro" id="IPR014757">
    <property type="entry name" value="Tscrpt_reg_IclR_C"/>
</dbReference>
<dbReference type="InterPro" id="IPR036390">
    <property type="entry name" value="WH_DNA-bd_sf"/>
</dbReference>
<protein>
    <recommendedName>
        <fullName evidence="6">Glycerol operon regulatory protein</fullName>
    </recommendedName>
</protein>
<evidence type="ECO:0000256" key="6">
    <source>
        <dbReference type="ARBA" id="ARBA00070406"/>
    </source>
</evidence>
<dbReference type="EMBL" id="JACHIV010000001">
    <property type="protein sequence ID" value="MBB5070475.1"/>
    <property type="molecule type" value="Genomic_DNA"/>
</dbReference>
<keyword evidence="11" id="KW-1185">Reference proteome</keyword>
<sequence>MERNDVAAVQPLRDEEGTPMSTGQQPKEQRVEAVERALGLLEAFADGADRLSLADLAKRTGFYRSTILRLAASLQRMGYLNRDADGCYRLGPTLWRLGSQYQRAFHLADYIRPALADISAETGESAAFYVREGDQRIVLYRVNSDQPMRHHLDEGSALPLELGAGGRILTVYTGGDDEHAAQIRHQRFYFSDGEWNPETGAVAVPLFGMNGGFVGALGVVGPRHRMSAQRSTEIKDLLLRNAEKLTAQLGGH</sequence>
<feature type="domain" description="IclR-ED" evidence="9">
    <location>
        <begin position="93"/>
        <end position="251"/>
    </location>
</feature>
<keyword evidence="4" id="KW-0804">Transcription</keyword>
<reference evidence="10 11" key="1">
    <citation type="submission" date="2020-08" db="EMBL/GenBank/DDBJ databases">
        <title>Sequencing the genomes of 1000 actinobacteria strains.</title>
        <authorList>
            <person name="Klenk H.-P."/>
        </authorList>
    </citation>
    <scope>NUCLEOTIDE SEQUENCE [LARGE SCALE GENOMIC DNA]</scope>
    <source>
        <strain evidence="10 11">DSM 45582</strain>
    </source>
</reference>
<evidence type="ECO:0000256" key="1">
    <source>
        <dbReference type="ARBA" id="ARBA00022798"/>
    </source>
</evidence>
<dbReference type="InterPro" id="IPR005471">
    <property type="entry name" value="Tscrpt_reg_IclR_N"/>
</dbReference>
<dbReference type="PROSITE" id="PS51077">
    <property type="entry name" value="HTH_ICLR"/>
    <property type="match status" value="1"/>
</dbReference>
<evidence type="ECO:0000256" key="7">
    <source>
        <dbReference type="SAM" id="MobiDB-lite"/>
    </source>
</evidence>
<evidence type="ECO:0000259" key="9">
    <source>
        <dbReference type="PROSITE" id="PS51078"/>
    </source>
</evidence>
<evidence type="ECO:0000256" key="3">
    <source>
        <dbReference type="ARBA" id="ARBA00023125"/>
    </source>
</evidence>
<evidence type="ECO:0000259" key="8">
    <source>
        <dbReference type="PROSITE" id="PS51077"/>
    </source>
</evidence>
<dbReference type="Proteomes" id="UP000580474">
    <property type="component" value="Unassembled WGS sequence"/>
</dbReference>
<feature type="domain" description="HTH iclR-type" evidence="8">
    <location>
        <begin position="31"/>
        <end position="92"/>
    </location>
</feature>
<dbReference type="SMART" id="SM00346">
    <property type="entry name" value="HTH_ICLR"/>
    <property type="match status" value="1"/>
</dbReference>
<evidence type="ECO:0000256" key="5">
    <source>
        <dbReference type="ARBA" id="ARBA00058938"/>
    </source>
</evidence>
<feature type="region of interest" description="Disordered" evidence="7">
    <location>
        <begin position="1"/>
        <end position="28"/>
    </location>
</feature>
<dbReference type="InterPro" id="IPR036388">
    <property type="entry name" value="WH-like_DNA-bd_sf"/>
</dbReference>
<dbReference type="Gene3D" id="3.30.450.40">
    <property type="match status" value="2"/>
</dbReference>
<dbReference type="GO" id="GO:0003700">
    <property type="term" value="F:DNA-binding transcription factor activity"/>
    <property type="evidence" value="ECO:0007669"/>
    <property type="project" value="TreeGrafter"/>
</dbReference>
<dbReference type="Gene3D" id="1.10.10.10">
    <property type="entry name" value="Winged helix-like DNA-binding domain superfamily/Winged helix DNA-binding domain"/>
    <property type="match status" value="1"/>
</dbReference>
<keyword evidence="2" id="KW-0805">Transcription regulation</keyword>
<evidence type="ECO:0000313" key="11">
    <source>
        <dbReference type="Proteomes" id="UP000580474"/>
    </source>
</evidence>
<keyword evidence="1" id="KW-0319">Glycerol metabolism</keyword>
<keyword evidence="3 10" id="KW-0238">DNA-binding</keyword>
<organism evidence="10 11">
    <name type="scientific">Saccharopolyspora gloriosae</name>
    <dbReference type="NCBI Taxonomy" id="455344"/>
    <lineage>
        <taxon>Bacteria</taxon>
        <taxon>Bacillati</taxon>
        <taxon>Actinomycetota</taxon>
        <taxon>Actinomycetes</taxon>
        <taxon>Pseudonocardiales</taxon>
        <taxon>Pseudonocardiaceae</taxon>
        <taxon>Saccharopolyspora</taxon>
    </lineage>
</organism>
<dbReference type="InterPro" id="IPR050707">
    <property type="entry name" value="HTH_MetabolicPath_Reg"/>
</dbReference>
<comment type="caution">
    <text evidence="10">The sequence shown here is derived from an EMBL/GenBank/DDBJ whole genome shotgun (WGS) entry which is preliminary data.</text>
</comment>
<name>A0A840NKB5_9PSEU</name>
<dbReference type="RefSeq" id="WP_184480042.1">
    <property type="nucleotide sequence ID" value="NZ_JACHIV010000001.1"/>
</dbReference>
<dbReference type="SUPFAM" id="SSF46785">
    <property type="entry name" value="Winged helix' DNA-binding domain"/>
    <property type="match status" value="1"/>
</dbReference>
<dbReference type="PANTHER" id="PTHR30136">
    <property type="entry name" value="HELIX-TURN-HELIX TRANSCRIPTIONAL REGULATOR, ICLR FAMILY"/>
    <property type="match status" value="1"/>
</dbReference>
<dbReference type="GO" id="GO:0003677">
    <property type="term" value="F:DNA binding"/>
    <property type="evidence" value="ECO:0007669"/>
    <property type="project" value="UniProtKB-KW"/>
</dbReference>
<gene>
    <name evidence="10" type="ORF">BJ969_003563</name>
</gene>
<dbReference type="Pfam" id="PF09339">
    <property type="entry name" value="HTH_IclR"/>
    <property type="match status" value="1"/>
</dbReference>
<dbReference type="SUPFAM" id="SSF55781">
    <property type="entry name" value="GAF domain-like"/>
    <property type="match status" value="1"/>
</dbReference>
<dbReference type="PROSITE" id="PS51078">
    <property type="entry name" value="ICLR_ED"/>
    <property type="match status" value="1"/>
</dbReference>
<evidence type="ECO:0000256" key="4">
    <source>
        <dbReference type="ARBA" id="ARBA00023163"/>
    </source>
</evidence>
<dbReference type="GO" id="GO:0045892">
    <property type="term" value="P:negative regulation of DNA-templated transcription"/>
    <property type="evidence" value="ECO:0007669"/>
    <property type="project" value="TreeGrafter"/>
</dbReference>
<accession>A0A840NKB5</accession>
<comment type="function">
    <text evidence="5">May be an activator protein for the gylABX operon.</text>
</comment>
<dbReference type="FunFam" id="1.10.10.10:FF:000056">
    <property type="entry name" value="IclR family transcriptional regulator"/>
    <property type="match status" value="1"/>
</dbReference>
<dbReference type="InterPro" id="IPR029016">
    <property type="entry name" value="GAF-like_dom_sf"/>
</dbReference>
<evidence type="ECO:0000256" key="2">
    <source>
        <dbReference type="ARBA" id="ARBA00023015"/>
    </source>
</evidence>
<dbReference type="GO" id="GO:0006071">
    <property type="term" value="P:glycerol metabolic process"/>
    <property type="evidence" value="ECO:0007669"/>
    <property type="project" value="UniProtKB-KW"/>
</dbReference>
<proteinExistence type="predicted"/>
<dbReference type="AlphaFoldDB" id="A0A840NKB5"/>
<dbReference type="PANTHER" id="PTHR30136:SF39">
    <property type="entry name" value="TRANSCRIPTIONAL REGULATORY PROTEIN"/>
    <property type="match status" value="1"/>
</dbReference>
<evidence type="ECO:0000313" key="10">
    <source>
        <dbReference type="EMBL" id="MBB5070475.1"/>
    </source>
</evidence>
<dbReference type="Pfam" id="PF01614">
    <property type="entry name" value="IclR_C"/>
    <property type="match status" value="2"/>
</dbReference>